<dbReference type="Proteomes" id="UP000432464">
    <property type="component" value="Unassembled WGS sequence"/>
</dbReference>
<sequence length="88" mass="9916">MLLASSSAVSAAVTAWFKRGDVDATMTKKKADTAKVLSDLAISETQRMSEQMGEFRMALRVHREWDRKMVTRARQAGIEIDDPPELYL</sequence>
<comment type="caution">
    <text evidence="1">The sequence shown here is derived from an EMBL/GenBank/DDBJ whole genome shotgun (WGS) entry which is preliminary data.</text>
</comment>
<reference evidence="1 2" key="1">
    <citation type="submission" date="2019-11" db="EMBL/GenBank/DDBJ databases">
        <title>Nocardia sp. nov. CT2-14 isolated from soil.</title>
        <authorList>
            <person name="Kanchanasin P."/>
            <person name="Tanasupawat S."/>
            <person name="Yuki M."/>
            <person name="Kudo T."/>
        </authorList>
    </citation>
    <scope>NUCLEOTIDE SEQUENCE [LARGE SCALE GENOMIC DNA]</scope>
    <source>
        <strain evidence="1 2">CT2-14</strain>
    </source>
</reference>
<keyword evidence="2" id="KW-1185">Reference proteome</keyword>
<protein>
    <submittedName>
        <fullName evidence="1">Uncharacterized protein</fullName>
    </submittedName>
</protein>
<dbReference type="EMBL" id="WMBB01000014">
    <property type="protein sequence ID" value="MTE16293.1"/>
    <property type="molecule type" value="Genomic_DNA"/>
</dbReference>
<dbReference type="RefSeq" id="WP_154790739.1">
    <property type="nucleotide sequence ID" value="NZ_WMBB01000014.1"/>
</dbReference>
<proteinExistence type="predicted"/>
<accession>A0A6I3KZZ9</accession>
<organism evidence="1 2">
    <name type="scientific">Nocardia aurantiaca</name>
    <dbReference type="NCBI Taxonomy" id="2675850"/>
    <lineage>
        <taxon>Bacteria</taxon>
        <taxon>Bacillati</taxon>
        <taxon>Actinomycetota</taxon>
        <taxon>Actinomycetes</taxon>
        <taxon>Mycobacteriales</taxon>
        <taxon>Nocardiaceae</taxon>
        <taxon>Nocardia</taxon>
    </lineage>
</organism>
<gene>
    <name evidence="1" type="ORF">GLP40_26445</name>
</gene>
<evidence type="ECO:0000313" key="1">
    <source>
        <dbReference type="EMBL" id="MTE16293.1"/>
    </source>
</evidence>
<dbReference type="AlphaFoldDB" id="A0A6I3KZZ9"/>
<evidence type="ECO:0000313" key="2">
    <source>
        <dbReference type="Proteomes" id="UP000432464"/>
    </source>
</evidence>
<name>A0A6I3KZZ9_9NOCA</name>